<gene>
    <name evidence="2" type="ORF">AWB80_07340</name>
</gene>
<organism evidence="2 3">
    <name type="scientific">Caballeronia pedi</name>
    <dbReference type="NCBI Taxonomy" id="1777141"/>
    <lineage>
        <taxon>Bacteria</taxon>
        <taxon>Pseudomonadati</taxon>
        <taxon>Pseudomonadota</taxon>
        <taxon>Betaproteobacteria</taxon>
        <taxon>Burkholderiales</taxon>
        <taxon>Burkholderiaceae</taxon>
        <taxon>Caballeronia</taxon>
    </lineage>
</organism>
<sequence>MPTDISTVETLDIRPATDADFALLARMNRELIEDEGHRNPMTIAQLEARFRRFVSEDGYSVDLLLLDGEIAGYTTHRYEPDNAEPRGRRVFVRQFYIARGKRGGGLGRRALERLIHTRFAEGDRVFLDVMETNPGGKAFWARTGFTPYSTTMERVVRKS</sequence>
<evidence type="ECO:0000313" key="2">
    <source>
        <dbReference type="EMBL" id="SAK97309.1"/>
    </source>
</evidence>
<dbReference type="SUPFAM" id="SSF55729">
    <property type="entry name" value="Acyl-CoA N-acyltransferases (Nat)"/>
    <property type="match status" value="1"/>
</dbReference>
<proteinExistence type="predicted"/>
<dbReference type="AlphaFoldDB" id="A0A158DRN7"/>
<name>A0A158DRN7_9BURK</name>
<dbReference type="PROSITE" id="PS51186">
    <property type="entry name" value="GNAT"/>
    <property type="match status" value="1"/>
</dbReference>
<keyword evidence="3" id="KW-1185">Reference proteome</keyword>
<dbReference type="Proteomes" id="UP000054911">
    <property type="component" value="Unassembled WGS sequence"/>
</dbReference>
<evidence type="ECO:0000313" key="3">
    <source>
        <dbReference type="Proteomes" id="UP000054911"/>
    </source>
</evidence>
<dbReference type="OrthoDB" id="510731at2"/>
<dbReference type="EMBL" id="FCOE02000046">
    <property type="protein sequence ID" value="SAK97309.1"/>
    <property type="molecule type" value="Genomic_DNA"/>
</dbReference>
<dbReference type="InterPro" id="IPR000182">
    <property type="entry name" value="GNAT_dom"/>
</dbReference>
<comment type="caution">
    <text evidence="2">The sequence shown here is derived from an EMBL/GenBank/DDBJ whole genome shotgun (WGS) entry which is preliminary data.</text>
</comment>
<feature type="domain" description="N-acetyltransferase" evidence="1">
    <location>
        <begin position="11"/>
        <end position="159"/>
    </location>
</feature>
<reference evidence="2" key="1">
    <citation type="submission" date="2016-01" db="EMBL/GenBank/DDBJ databases">
        <authorList>
            <person name="Peeters C."/>
        </authorList>
    </citation>
    <scope>NUCLEOTIDE SEQUENCE [LARGE SCALE GENOMIC DNA]</scope>
    <source>
        <strain evidence="2">LMG 29323</strain>
    </source>
</reference>
<dbReference type="Gene3D" id="3.40.630.30">
    <property type="match status" value="1"/>
</dbReference>
<dbReference type="RefSeq" id="WP_061179558.1">
    <property type="nucleotide sequence ID" value="NZ_FCOE02000046.1"/>
</dbReference>
<dbReference type="GO" id="GO:0016747">
    <property type="term" value="F:acyltransferase activity, transferring groups other than amino-acyl groups"/>
    <property type="evidence" value="ECO:0007669"/>
    <property type="project" value="InterPro"/>
</dbReference>
<dbReference type="Pfam" id="PF00583">
    <property type="entry name" value="Acetyltransf_1"/>
    <property type="match status" value="1"/>
</dbReference>
<evidence type="ECO:0000259" key="1">
    <source>
        <dbReference type="PROSITE" id="PS51186"/>
    </source>
</evidence>
<dbReference type="STRING" id="1777141.AWB80_07340"/>
<protein>
    <submittedName>
        <fullName evidence="2">Acetyltransferase (GNAT) family protein</fullName>
    </submittedName>
</protein>
<accession>A0A158DRN7</accession>
<dbReference type="InterPro" id="IPR016181">
    <property type="entry name" value="Acyl_CoA_acyltransferase"/>
</dbReference>